<dbReference type="InterPro" id="IPR036236">
    <property type="entry name" value="Znf_C2H2_sf"/>
</dbReference>
<dbReference type="AlphaFoldDB" id="A0A2I0XHZ0"/>
<proteinExistence type="predicted"/>
<gene>
    <name evidence="11" type="primary">RBE</name>
    <name evidence="11" type="ORF">MA16_Dca026785</name>
</gene>
<dbReference type="PANTHER" id="PTHR45801:SF107">
    <property type="entry name" value="TRANSCRIPTIONAL REGULATOR SUPERMAN-LIKE"/>
    <property type="match status" value="1"/>
</dbReference>
<comment type="subcellular location">
    <subcellularLocation>
        <location evidence="1">Nucleus</location>
    </subcellularLocation>
</comment>
<keyword evidence="12" id="KW-1185">Reference proteome</keyword>
<evidence type="ECO:0000256" key="8">
    <source>
        <dbReference type="PROSITE-ProRule" id="PRU00042"/>
    </source>
</evidence>
<dbReference type="GO" id="GO:0005634">
    <property type="term" value="C:nucleus"/>
    <property type="evidence" value="ECO:0007669"/>
    <property type="project" value="UniProtKB-SubCell"/>
</dbReference>
<sequence>MQSAMDQTRNWMWEISKNYSNRPIYINSVLTSPSASPFASWEEFAFAKDSAGDLWDCVWPPRSYSCSFCWREFRSAQALGGHMNVHRRDRARLKLEASSSSNEEENSSPNPNPNPSPKSVAAASYSLQTQENCSKNMLVSASSFPNPPPEVSIDLKLGEMDCKRKTSEACGVDKDSSYCYKKLKSTDDLMFGLSMKSVRDDQLQLLRSDEVLKLRTCQVEELDLELRLGHPPKIKQDCSIILIE</sequence>
<evidence type="ECO:0000256" key="3">
    <source>
        <dbReference type="ARBA" id="ARBA00022771"/>
    </source>
</evidence>
<evidence type="ECO:0000256" key="1">
    <source>
        <dbReference type="ARBA" id="ARBA00004123"/>
    </source>
</evidence>
<evidence type="ECO:0000313" key="12">
    <source>
        <dbReference type="Proteomes" id="UP000233837"/>
    </source>
</evidence>
<evidence type="ECO:0000256" key="7">
    <source>
        <dbReference type="ARBA" id="ARBA00023242"/>
    </source>
</evidence>
<keyword evidence="4" id="KW-0862">Zinc</keyword>
<reference evidence="11 12" key="2">
    <citation type="journal article" date="2017" name="Nature">
        <title>The Apostasia genome and the evolution of orchids.</title>
        <authorList>
            <person name="Zhang G.Q."/>
            <person name="Liu K.W."/>
            <person name="Li Z."/>
            <person name="Lohaus R."/>
            <person name="Hsiao Y.Y."/>
            <person name="Niu S.C."/>
            <person name="Wang J.Y."/>
            <person name="Lin Y.C."/>
            <person name="Xu Q."/>
            <person name="Chen L.J."/>
            <person name="Yoshida K."/>
            <person name="Fujiwara S."/>
            <person name="Wang Z.W."/>
            <person name="Zhang Y.Q."/>
            <person name="Mitsuda N."/>
            <person name="Wang M."/>
            <person name="Liu G.H."/>
            <person name="Pecoraro L."/>
            <person name="Huang H.X."/>
            <person name="Xiao X.J."/>
            <person name="Lin M."/>
            <person name="Wu X.Y."/>
            <person name="Wu W.L."/>
            <person name="Chen Y.Y."/>
            <person name="Chang S.B."/>
            <person name="Sakamoto S."/>
            <person name="Ohme-Takagi M."/>
            <person name="Yagi M."/>
            <person name="Zeng S.J."/>
            <person name="Shen C.Y."/>
            <person name="Yeh C.M."/>
            <person name="Luo Y.B."/>
            <person name="Tsai W.C."/>
            <person name="Van de Peer Y."/>
            <person name="Liu Z.J."/>
        </authorList>
    </citation>
    <scope>NUCLEOTIDE SEQUENCE [LARGE SCALE GENOMIC DNA]</scope>
    <source>
        <tissue evidence="11">The whole plant</tissue>
    </source>
</reference>
<keyword evidence="3 8" id="KW-0863">Zinc-finger</keyword>
<accession>A0A2I0XHZ0</accession>
<feature type="domain" description="C2H2-type" evidence="10">
    <location>
        <begin position="64"/>
        <end position="91"/>
    </location>
</feature>
<keyword evidence="2" id="KW-0479">Metal-binding</keyword>
<dbReference type="GO" id="GO:0008270">
    <property type="term" value="F:zinc ion binding"/>
    <property type="evidence" value="ECO:0007669"/>
    <property type="project" value="UniProtKB-KW"/>
</dbReference>
<keyword evidence="6" id="KW-0804">Transcription</keyword>
<dbReference type="Proteomes" id="UP000233837">
    <property type="component" value="Unassembled WGS sequence"/>
</dbReference>
<keyword evidence="5" id="KW-0805">Transcription regulation</keyword>
<protein>
    <submittedName>
        <fullName evidence="11">Putative transcriptional regulator RABBIT EARS</fullName>
    </submittedName>
</protein>
<dbReference type="Gene3D" id="3.30.160.60">
    <property type="entry name" value="Classic Zinc Finger"/>
    <property type="match status" value="1"/>
</dbReference>
<dbReference type="InterPro" id="IPR052426">
    <property type="entry name" value="Plant_dev_regulator"/>
</dbReference>
<evidence type="ECO:0000256" key="2">
    <source>
        <dbReference type="ARBA" id="ARBA00022723"/>
    </source>
</evidence>
<dbReference type="PANTHER" id="PTHR45801">
    <property type="entry name" value="OS07G0101800 PROTEIN"/>
    <property type="match status" value="1"/>
</dbReference>
<dbReference type="PROSITE" id="PS50157">
    <property type="entry name" value="ZINC_FINGER_C2H2_2"/>
    <property type="match status" value="1"/>
</dbReference>
<dbReference type="SUPFAM" id="SSF57667">
    <property type="entry name" value="beta-beta-alpha zinc fingers"/>
    <property type="match status" value="1"/>
</dbReference>
<dbReference type="Pfam" id="PF13912">
    <property type="entry name" value="zf-C2H2_6"/>
    <property type="match status" value="1"/>
</dbReference>
<evidence type="ECO:0000313" key="11">
    <source>
        <dbReference type="EMBL" id="PKU87519.1"/>
    </source>
</evidence>
<feature type="region of interest" description="Disordered" evidence="9">
    <location>
        <begin position="96"/>
        <end position="123"/>
    </location>
</feature>
<dbReference type="EMBL" id="KZ501873">
    <property type="protein sequence ID" value="PKU87519.1"/>
    <property type="molecule type" value="Genomic_DNA"/>
</dbReference>
<dbReference type="PROSITE" id="PS00028">
    <property type="entry name" value="ZINC_FINGER_C2H2_1"/>
    <property type="match status" value="1"/>
</dbReference>
<evidence type="ECO:0000259" key="10">
    <source>
        <dbReference type="PROSITE" id="PS50157"/>
    </source>
</evidence>
<evidence type="ECO:0000256" key="6">
    <source>
        <dbReference type="ARBA" id="ARBA00023163"/>
    </source>
</evidence>
<evidence type="ECO:0000256" key="9">
    <source>
        <dbReference type="SAM" id="MobiDB-lite"/>
    </source>
</evidence>
<name>A0A2I0XHZ0_9ASPA</name>
<dbReference type="InterPro" id="IPR013087">
    <property type="entry name" value="Znf_C2H2_type"/>
</dbReference>
<keyword evidence="7" id="KW-0539">Nucleus</keyword>
<evidence type="ECO:0000256" key="4">
    <source>
        <dbReference type="ARBA" id="ARBA00022833"/>
    </source>
</evidence>
<reference evidence="11 12" key="1">
    <citation type="journal article" date="2016" name="Sci. Rep.">
        <title>The Dendrobium catenatum Lindl. genome sequence provides insights into polysaccharide synthase, floral development and adaptive evolution.</title>
        <authorList>
            <person name="Zhang G.Q."/>
            <person name="Xu Q."/>
            <person name="Bian C."/>
            <person name="Tsai W.C."/>
            <person name="Yeh C.M."/>
            <person name="Liu K.W."/>
            <person name="Yoshida K."/>
            <person name="Zhang L.S."/>
            <person name="Chang S.B."/>
            <person name="Chen F."/>
            <person name="Shi Y."/>
            <person name="Su Y.Y."/>
            <person name="Zhang Y.Q."/>
            <person name="Chen L.J."/>
            <person name="Yin Y."/>
            <person name="Lin M."/>
            <person name="Huang H."/>
            <person name="Deng H."/>
            <person name="Wang Z.W."/>
            <person name="Zhu S.L."/>
            <person name="Zhao X."/>
            <person name="Deng C."/>
            <person name="Niu S.C."/>
            <person name="Huang J."/>
            <person name="Wang M."/>
            <person name="Liu G.H."/>
            <person name="Yang H.J."/>
            <person name="Xiao X.J."/>
            <person name="Hsiao Y.Y."/>
            <person name="Wu W.L."/>
            <person name="Chen Y.Y."/>
            <person name="Mitsuda N."/>
            <person name="Ohme-Takagi M."/>
            <person name="Luo Y.B."/>
            <person name="Van de Peer Y."/>
            <person name="Liu Z.J."/>
        </authorList>
    </citation>
    <scope>NUCLEOTIDE SEQUENCE [LARGE SCALE GENOMIC DNA]</scope>
    <source>
        <tissue evidence="11">The whole plant</tissue>
    </source>
</reference>
<organism evidence="11 12">
    <name type="scientific">Dendrobium catenatum</name>
    <dbReference type="NCBI Taxonomy" id="906689"/>
    <lineage>
        <taxon>Eukaryota</taxon>
        <taxon>Viridiplantae</taxon>
        <taxon>Streptophyta</taxon>
        <taxon>Embryophyta</taxon>
        <taxon>Tracheophyta</taxon>
        <taxon>Spermatophyta</taxon>
        <taxon>Magnoliopsida</taxon>
        <taxon>Liliopsida</taxon>
        <taxon>Asparagales</taxon>
        <taxon>Orchidaceae</taxon>
        <taxon>Epidendroideae</taxon>
        <taxon>Malaxideae</taxon>
        <taxon>Dendrobiinae</taxon>
        <taxon>Dendrobium</taxon>
    </lineage>
</organism>
<evidence type="ECO:0000256" key="5">
    <source>
        <dbReference type="ARBA" id="ARBA00023015"/>
    </source>
</evidence>